<organism evidence="3 4">
    <name type="scientific">Scleromatobacter humisilvae</name>
    <dbReference type="NCBI Taxonomy" id="2897159"/>
    <lineage>
        <taxon>Bacteria</taxon>
        <taxon>Pseudomonadati</taxon>
        <taxon>Pseudomonadota</taxon>
        <taxon>Betaproteobacteria</taxon>
        <taxon>Burkholderiales</taxon>
        <taxon>Sphaerotilaceae</taxon>
        <taxon>Scleromatobacter</taxon>
    </lineage>
</organism>
<dbReference type="InterPro" id="IPR041916">
    <property type="entry name" value="Anti_sigma_zinc_sf"/>
</dbReference>
<gene>
    <name evidence="3" type="ORF">LPC04_00400</name>
</gene>
<dbReference type="InterPro" id="IPR027383">
    <property type="entry name" value="Znf_put"/>
</dbReference>
<name>A0A9X1YEK6_9BURK</name>
<dbReference type="EMBL" id="JAJLJH010000001">
    <property type="protein sequence ID" value="MCK9684162.1"/>
    <property type="molecule type" value="Genomic_DNA"/>
</dbReference>
<comment type="caution">
    <text evidence="3">The sequence shown here is derived from an EMBL/GenBank/DDBJ whole genome shotgun (WGS) entry which is preliminary data.</text>
</comment>
<evidence type="ECO:0000259" key="2">
    <source>
        <dbReference type="Pfam" id="PF13490"/>
    </source>
</evidence>
<dbReference type="RefSeq" id="WP_275680196.1">
    <property type="nucleotide sequence ID" value="NZ_JAJLJH010000001.1"/>
</dbReference>
<dbReference type="Gene3D" id="1.10.10.1320">
    <property type="entry name" value="Anti-sigma factor, zinc-finger domain"/>
    <property type="match status" value="1"/>
</dbReference>
<dbReference type="Pfam" id="PF13490">
    <property type="entry name" value="zf-HC2"/>
    <property type="match status" value="1"/>
</dbReference>
<dbReference type="Proteomes" id="UP001139353">
    <property type="component" value="Unassembled WGS sequence"/>
</dbReference>
<proteinExistence type="predicted"/>
<feature type="domain" description="Putative zinc-finger" evidence="2">
    <location>
        <begin position="16"/>
        <end position="47"/>
    </location>
</feature>
<sequence length="221" mass="23970">MSGQILHLEPDPHVATQRLLPWYLTGRLETAEHDAVEAHLAQCPECRAELETERQWQLLQPGHGAQVDVEDGWARMRARLGGDAAPRAAPRPAPASRRRNWLPPTWQRLPARAWAAPAMLSVALVVAIGVTVRPAPVAGEYHALSAPVDAGATAVVRFRPDATEAQIRHGLNDSGARLVDGPTVSDSYVVRLPRERYVAALAKLRKEPGVALVEALESASP</sequence>
<evidence type="ECO:0000313" key="4">
    <source>
        <dbReference type="Proteomes" id="UP001139353"/>
    </source>
</evidence>
<evidence type="ECO:0000313" key="3">
    <source>
        <dbReference type="EMBL" id="MCK9684162.1"/>
    </source>
</evidence>
<protein>
    <submittedName>
        <fullName evidence="3">Zf-HC2 domain-containing protein</fullName>
    </submittedName>
</protein>
<accession>A0A9X1YEK6</accession>
<feature type="region of interest" description="Disordered" evidence="1">
    <location>
        <begin position="80"/>
        <end position="99"/>
    </location>
</feature>
<feature type="compositionally biased region" description="Low complexity" evidence="1">
    <location>
        <begin position="80"/>
        <end position="90"/>
    </location>
</feature>
<keyword evidence="4" id="KW-1185">Reference proteome</keyword>
<dbReference type="AlphaFoldDB" id="A0A9X1YEK6"/>
<evidence type="ECO:0000256" key="1">
    <source>
        <dbReference type="SAM" id="MobiDB-lite"/>
    </source>
</evidence>
<reference evidence="3" key="1">
    <citation type="submission" date="2021-11" db="EMBL/GenBank/DDBJ databases">
        <title>BS-T2-15 a new species belonging to the Comamonadaceae family isolated from the soil of a French oak forest.</title>
        <authorList>
            <person name="Mieszkin S."/>
            <person name="Alain K."/>
        </authorList>
    </citation>
    <scope>NUCLEOTIDE SEQUENCE</scope>
    <source>
        <strain evidence="3">BS-T2-15</strain>
    </source>
</reference>